<dbReference type="OrthoDB" id="9808276at2"/>
<name>A0A1V8RSZ3_9HYPH</name>
<dbReference type="Gene3D" id="3.40.50.720">
    <property type="entry name" value="NAD(P)-binding Rossmann-like Domain"/>
    <property type="match status" value="1"/>
</dbReference>
<dbReference type="Proteomes" id="UP000191905">
    <property type="component" value="Unassembled WGS sequence"/>
</dbReference>
<dbReference type="STRING" id="1873176.BFN67_14445"/>
<dbReference type="CDD" id="cd05266">
    <property type="entry name" value="SDR_a4"/>
    <property type="match status" value="1"/>
</dbReference>
<evidence type="ECO:0000256" key="1">
    <source>
        <dbReference type="ARBA" id="ARBA00023027"/>
    </source>
</evidence>
<sequence>MAAGIGSTSGGRRVTAKFFIFGAGYSVQAFARMNTTDTRIAGTTRAPEKFDALRQAGIHPLLFDGKASAELLAELAQATHLVVSIAPDAAGDAALNAFRAAGVLPKLRWIGYLSTVGVYGDHGGNWVDERAECRPVSNRSWLRAQAERRWLDAGTAARIPVAVLRLSGIYGPGRNAFVNLENGTARRLVKPGQVFNRIHVADIAGALWHLAQARMGGIFNVTDDEPAPPQNVVAYAAGLMGVEPPQEIAFDTATLSPMARSFYGENKRVSNAALKAAGYLLRFADYRAALDQMWEEGDWRTSVPPDAIKRPQ</sequence>
<proteinExistence type="predicted"/>
<dbReference type="SUPFAM" id="SSF51735">
    <property type="entry name" value="NAD(P)-binding Rossmann-fold domains"/>
    <property type="match status" value="1"/>
</dbReference>
<dbReference type="AlphaFoldDB" id="A0A1V8RSZ3"/>
<keyword evidence="3" id="KW-1185">Reference proteome</keyword>
<dbReference type="PANTHER" id="PTHR43574">
    <property type="entry name" value="EPIMERASE-RELATED"/>
    <property type="match status" value="1"/>
</dbReference>
<accession>A0A1V8RSZ3</accession>
<evidence type="ECO:0000313" key="3">
    <source>
        <dbReference type="Proteomes" id="UP000191905"/>
    </source>
</evidence>
<dbReference type="InterPro" id="IPR036291">
    <property type="entry name" value="NAD(P)-bd_dom_sf"/>
</dbReference>
<protein>
    <submittedName>
        <fullName evidence="2">NAD(P)-dependent oxidoreductase</fullName>
    </submittedName>
</protein>
<reference evidence="2 3" key="1">
    <citation type="journal article" date="2016" name="Int. J. Syst. Evol. Microbiol.">
        <title>Pseudaminobacter manganicus sp. nov., isolated from sludge of a manganese mine.</title>
        <authorList>
            <person name="Li J."/>
            <person name="Huang J."/>
            <person name="Liao S."/>
            <person name="Wang G."/>
        </authorList>
    </citation>
    <scope>NUCLEOTIDE SEQUENCE [LARGE SCALE GENOMIC DNA]</scope>
    <source>
        <strain evidence="2 3">JH-7</strain>
    </source>
</reference>
<dbReference type="RefSeq" id="WP_080918842.1">
    <property type="nucleotide sequence ID" value="NZ_MDET01000008.1"/>
</dbReference>
<evidence type="ECO:0000313" key="2">
    <source>
        <dbReference type="EMBL" id="OQM76331.1"/>
    </source>
</evidence>
<keyword evidence="1" id="KW-0520">NAD</keyword>
<comment type="caution">
    <text evidence="2">The sequence shown here is derived from an EMBL/GenBank/DDBJ whole genome shotgun (WGS) entry which is preliminary data.</text>
</comment>
<organism evidence="2 3">
    <name type="scientific">Manganibacter manganicus</name>
    <dbReference type="NCBI Taxonomy" id="1873176"/>
    <lineage>
        <taxon>Bacteria</taxon>
        <taxon>Pseudomonadati</taxon>
        <taxon>Pseudomonadota</taxon>
        <taxon>Alphaproteobacteria</taxon>
        <taxon>Hyphomicrobiales</taxon>
        <taxon>Phyllobacteriaceae</taxon>
        <taxon>Manganibacter</taxon>
    </lineage>
</organism>
<dbReference type="EMBL" id="MDET01000008">
    <property type="protein sequence ID" value="OQM76331.1"/>
    <property type="molecule type" value="Genomic_DNA"/>
</dbReference>
<gene>
    <name evidence="2" type="ORF">BFN67_14445</name>
</gene>